<dbReference type="InterPro" id="IPR012865">
    <property type="entry name" value="DUF1642"/>
</dbReference>
<sequence>MIKVYRKTATIKAEQFDGRDEMIVKYGIEKERSVYPDGGFNYFIPPTRNKRVSTLDWIIIDANGAVSVLGDDDFKQQYAELPVIPKEVAEYLEIVRQEETLFGALDEALAGVSDLSLWIAENQDDFARAWLGGYTVEEDHE</sequence>
<dbReference type="Pfam" id="PF07852">
    <property type="entry name" value="DUF1642"/>
    <property type="match status" value="1"/>
</dbReference>
<evidence type="ECO:0000313" key="2">
    <source>
        <dbReference type="Proteomes" id="UP000694640"/>
    </source>
</evidence>
<reference evidence="1 2" key="1">
    <citation type="submission" date="2021-01" db="EMBL/GenBank/DDBJ databases">
        <title>High-quality draft genome sequence data of six Lactiplantibacillus plantarum subsp. argentoratensis strains isolated from various Greek sourdoughs.</title>
        <authorList>
            <person name="Syrokou M.K."/>
            <person name="Paramithiotis S."/>
            <person name="Skandamis P.N."/>
            <person name="Drosinos E.H."/>
            <person name="Bosnea L."/>
            <person name="Mataragas M."/>
        </authorList>
    </citation>
    <scope>NUCLEOTIDE SEQUENCE [LARGE SCALE GENOMIC DNA]</scope>
    <source>
        <strain evidence="1 2">LQC 2520</strain>
    </source>
</reference>
<protein>
    <submittedName>
        <fullName evidence="1">DUF1642 domain-containing protein</fullName>
    </submittedName>
</protein>
<comment type="caution">
    <text evidence="1">The sequence shown here is derived from an EMBL/GenBank/DDBJ whole genome shotgun (WGS) entry which is preliminary data.</text>
</comment>
<gene>
    <name evidence="1" type="ORF">JKL17_06065</name>
</gene>
<dbReference type="RefSeq" id="WP_214417729.1">
    <property type="nucleotide sequence ID" value="NZ_JAEQMM010000003.1"/>
</dbReference>
<dbReference type="Proteomes" id="UP000694640">
    <property type="component" value="Unassembled WGS sequence"/>
</dbReference>
<name>A0ABS5UGI5_9LACO</name>
<proteinExistence type="predicted"/>
<accession>A0ABS5UGI5</accession>
<evidence type="ECO:0000313" key="1">
    <source>
        <dbReference type="EMBL" id="MBT1137689.1"/>
    </source>
</evidence>
<organism evidence="1 2">
    <name type="scientific">Lactiplantibacillus argentoratensis</name>
    <dbReference type="NCBI Taxonomy" id="271881"/>
    <lineage>
        <taxon>Bacteria</taxon>
        <taxon>Bacillati</taxon>
        <taxon>Bacillota</taxon>
        <taxon>Bacilli</taxon>
        <taxon>Lactobacillales</taxon>
        <taxon>Lactobacillaceae</taxon>
        <taxon>Lactiplantibacillus</taxon>
    </lineage>
</organism>
<keyword evidence="2" id="KW-1185">Reference proteome</keyword>
<dbReference type="EMBL" id="JAEQMM010000003">
    <property type="protein sequence ID" value="MBT1137689.1"/>
    <property type="molecule type" value="Genomic_DNA"/>
</dbReference>